<comment type="caution">
    <text evidence="2">The sequence shown here is derived from an EMBL/GenBank/DDBJ whole genome shotgun (WGS) entry which is preliminary data.</text>
</comment>
<protein>
    <submittedName>
        <fullName evidence="2">Uncharacterized protein</fullName>
    </submittedName>
</protein>
<gene>
    <name evidence="2" type="ORF">KSP39_PZI008507</name>
</gene>
<dbReference type="Proteomes" id="UP001418222">
    <property type="component" value="Unassembled WGS sequence"/>
</dbReference>
<name>A0AAP0G8S0_9ASPA</name>
<dbReference type="AlphaFoldDB" id="A0AAP0G8S0"/>
<evidence type="ECO:0000313" key="2">
    <source>
        <dbReference type="EMBL" id="KAK8944574.1"/>
    </source>
</evidence>
<accession>A0AAP0G8S0</accession>
<sequence length="192" mass="21736">MDKIAKLKRSIVNSVTAAVVKVESNGFVVAPDGTVIVMEIFKVFNPLFVYKKGIIHIDSDGDFHMLAEVSNSRNVSPGKCFNAGRGRDSRYGSRLFSLGHANRYHSPILDSRIDSQSLQHSSSTRQHSFSPHRRPPHLARELTRSPSRSRTRSPHTWTSPKARNDRRISVIHNMKTQSRSPPNFKPQRRIPT</sequence>
<proteinExistence type="predicted"/>
<dbReference type="EMBL" id="JBBWWQ010000006">
    <property type="protein sequence ID" value="KAK8944574.1"/>
    <property type="molecule type" value="Genomic_DNA"/>
</dbReference>
<dbReference type="PANTHER" id="PTHR34536">
    <property type="entry name" value="DENTIN SIALOPHOSPHOPROTEIN-LIKE PROTEIN"/>
    <property type="match status" value="1"/>
</dbReference>
<dbReference type="PANTHER" id="PTHR34536:SF6">
    <property type="entry name" value="DENTIN SIALOPHOSPHOPROTEIN-LIKE PROTEIN"/>
    <property type="match status" value="1"/>
</dbReference>
<keyword evidence="3" id="KW-1185">Reference proteome</keyword>
<feature type="region of interest" description="Disordered" evidence="1">
    <location>
        <begin position="115"/>
        <end position="192"/>
    </location>
</feature>
<reference evidence="2 3" key="1">
    <citation type="journal article" date="2022" name="Nat. Plants">
        <title>Genomes of leafy and leafless Platanthera orchids illuminate the evolution of mycoheterotrophy.</title>
        <authorList>
            <person name="Li M.H."/>
            <person name="Liu K.W."/>
            <person name="Li Z."/>
            <person name="Lu H.C."/>
            <person name="Ye Q.L."/>
            <person name="Zhang D."/>
            <person name="Wang J.Y."/>
            <person name="Li Y.F."/>
            <person name="Zhong Z.M."/>
            <person name="Liu X."/>
            <person name="Yu X."/>
            <person name="Liu D.K."/>
            <person name="Tu X.D."/>
            <person name="Liu B."/>
            <person name="Hao Y."/>
            <person name="Liao X.Y."/>
            <person name="Jiang Y.T."/>
            <person name="Sun W.H."/>
            <person name="Chen J."/>
            <person name="Chen Y.Q."/>
            <person name="Ai Y."/>
            <person name="Zhai J.W."/>
            <person name="Wu S.S."/>
            <person name="Zhou Z."/>
            <person name="Hsiao Y.Y."/>
            <person name="Wu W.L."/>
            <person name="Chen Y.Y."/>
            <person name="Lin Y.F."/>
            <person name="Hsu J.L."/>
            <person name="Li C.Y."/>
            <person name="Wang Z.W."/>
            <person name="Zhao X."/>
            <person name="Zhong W.Y."/>
            <person name="Ma X.K."/>
            <person name="Ma L."/>
            <person name="Huang J."/>
            <person name="Chen G.Z."/>
            <person name="Huang M.Z."/>
            <person name="Huang L."/>
            <person name="Peng D.H."/>
            <person name="Luo Y.B."/>
            <person name="Zou S.Q."/>
            <person name="Chen S.P."/>
            <person name="Lan S."/>
            <person name="Tsai W.C."/>
            <person name="Van de Peer Y."/>
            <person name="Liu Z.J."/>
        </authorList>
    </citation>
    <scope>NUCLEOTIDE SEQUENCE [LARGE SCALE GENOMIC DNA]</scope>
    <source>
        <strain evidence="2">Lor287</strain>
    </source>
</reference>
<evidence type="ECO:0000256" key="1">
    <source>
        <dbReference type="SAM" id="MobiDB-lite"/>
    </source>
</evidence>
<organism evidence="2 3">
    <name type="scientific">Platanthera zijinensis</name>
    <dbReference type="NCBI Taxonomy" id="2320716"/>
    <lineage>
        <taxon>Eukaryota</taxon>
        <taxon>Viridiplantae</taxon>
        <taxon>Streptophyta</taxon>
        <taxon>Embryophyta</taxon>
        <taxon>Tracheophyta</taxon>
        <taxon>Spermatophyta</taxon>
        <taxon>Magnoliopsida</taxon>
        <taxon>Liliopsida</taxon>
        <taxon>Asparagales</taxon>
        <taxon>Orchidaceae</taxon>
        <taxon>Orchidoideae</taxon>
        <taxon>Orchideae</taxon>
        <taxon>Orchidinae</taxon>
        <taxon>Platanthera</taxon>
    </lineage>
</organism>
<evidence type="ECO:0000313" key="3">
    <source>
        <dbReference type="Proteomes" id="UP001418222"/>
    </source>
</evidence>
<feature type="compositionally biased region" description="Polar residues" evidence="1">
    <location>
        <begin position="115"/>
        <end position="129"/>
    </location>
</feature>